<comment type="caution">
    <text evidence="1">The sequence shown here is derived from an EMBL/GenBank/DDBJ whole genome shotgun (WGS) entry which is preliminary data.</text>
</comment>
<dbReference type="EMBL" id="CM047941">
    <property type="protein sequence ID" value="KAI9902465.1"/>
    <property type="molecule type" value="Genomic_DNA"/>
</dbReference>
<proteinExistence type="predicted"/>
<accession>A0ACC0V9R5</accession>
<keyword evidence="2" id="KW-1185">Reference proteome</keyword>
<gene>
    <name evidence="1" type="ORF">N3K66_001817</name>
</gene>
<dbReference type="Proteomes" id="UP001163324">
    <property type="component" value="Chromosome 2"/>
</dbReference>
<protein>
    <submittedName>
        <fullName evidence="1">Uncharacterized protein</fullName>
    </submittedName>
</protein>
<reference evidence="1" key="1">
    <citation type="submission" date="2022-10" db="EMBL/GenBank/DDBJ databases">
        <title>Complete Genome of Trichothecium roseum strain YXFP-22015, a Plant Pathogen Isolated from Citrus.</title>
        <authorList>
            <person name="Wang Y."/>
            <person name="Zhu L."/>
        </authorList>
    </citation>
    <scope>NUCLEOTIDE SEQUENCE</scope>
    <source>
        <strain evidence="1">YXFP-22015</strain>
    </source>
</reference>
<evidence type="ECO:0000313" key="2">
    <source>
        <dbReference type="Proteomes" id="UP001163324"/>
    </source>
</evidence>
<evidence type="ECO:0000313" key="1">
    <source>
        <dbReference type="EMBL" id="KAI9902465.1"/>
    </source>
</evidence>
<name>A0ACC0V9R5_9HYPO</name>
<sequence>MSAMGGMPGMGYGLSQNGNDGQAVQGERGYRRKKLAAMAGNLYRSGAQAVTEIKEQYNQQRAAGLESEGRPHIPGAFPDVAIVTQGEEQMVLFPSYAKRHVKKDWEHLAQKYTEAQQNNAREEADYWRQEWERNEDEKAIVDVDVRGWLYSPSAGPLTRRNRMLLGLARQLSGIAAPKAESQSYDGSATPPRTQHQMHEAMREQQRIEQEAAQIERRGQKEKQVAYQGGFSEKPQQTTDPETGIVRSYQTRRDSQASSMPPSPTQAPSQYSTTSATGNDLTEAELAVANTNLMARIAPFMTTPMVSLPMTIFFYNETKSQSRTVMTNEAGHFIIRAALDFIPTHVRVLANEQLSTIQEVKITEPTGVSLISDVDDTIKRSNISGGAREIFRNTFIRDLKDLTVDGVPEWYNQMHNLGVSIHYCSNSPWQLYPVLASYLKIMGFPTGSLHLKQYTGMLQGIFEPVAERKKTTLDRLLRDFPERKFILVGDSGEADLEVYTELALQNPGRVLAVFIRDVTTPEKTEFFDSAFNIAQRKASSRSLGDGYSTGANTVRPKTAGAGAGTGTGSSGLGIRKMPSKPAMGTLIDFSGDTEDVKLENSSGMDQIRNASKNSKTSSATDLLAGKKPPPPRPSKPVALRSASSLVETEKAPSLPARKPIGAGSHPLSQTQNSSQQTSQSNRSSDSSGTARPRTAGAGSTPRAMSDRVPPPPPPPRRRGTPLNTQRESSANADIDYDPLPAPTAPPQAMTWSNRSTRSPRTSPTSSPPLGAQQQLVNRKVELWNRRLARAHEQLHGLGITLHTWRRGQDVFNEAISIVNQAQKEMGNRNRGHG</sequence>
<organism evidence="1 2">
    <name type="scientific">Trichothecium roseum</name>
    <dbReference type="NCBI Taxonomy" id="47278"/>
    <lineage>
        <taxon>Eukaryota</taxon>
        <taxon>Fungi</taxon>
        <taxon>Dikarya</taxon>
        <taxon>Ascomycota</taxon>
        <taxon>Pezizomycotina</taxon>
        <taxon>Sordariomycetes</taxon>
        <taxon>Hypocreomycetidae</taxon>
        <taxon>Hypocreales</taxon>
        <taxon>Hypocreales incertae sedis</taxon>
        <taxon>Trichothecium</taxon>
    </lineage>
</organism>